<comment type="caution">
    <text evidence="4">The sequence shown here is derived from an EMBL/GenBank/DDBJ whole genome shotgun (WGS) entry which is preliminary data.</text>
</comment>
<dbReference type="Gene3D" id="3.40.50.720">
    <property type="entry name" value="NAD(P)-binding Rossmann-like Domain"/>
    <property type="match status" value="1"/>
</dbReference>
<dbReference type="Proteomes" id="UP000295087">
    <property type="component" value="Unassembled WGS sequence"/>
</dbReference>
<sequence length="265" mass="28472">MTTNPRTALITGASAGIGAAFAHHLAANGYQLLLVARRADRLRELATQLTARHDVRCEVFAADLTDNAAPAAIVDYADRQGLPVDVLINNAGLSGKTAFADTPWNALAGENQLMVTAPTELAHLVIPGMKKRHWGRIVNLSSVAAFAPPGAGLLYTGIKSYVLDTSQALDMELEHHGIHVTALCPGFTRTEFHDVMGTRDKADHLRRILWQQPDAVVAEGWDAVMKGKPVCVPGIVNKISAAAMKPLPVRLGYLLGKTFNPFKNS</sequence>
<accession>A0A4R6P2G4</accession>
<dbReference type="Pfam" id="PF00106">
    <property type="entry name" value="adh_short"/>
    <property type="match status" value="1"/>
</dbReference>
<dbReference type="PANTHER" id="PTHR44196">
    <property type="entry name" value="DEHYDROGENASE/REDUCTASE SDR FAMILY MEMBER 7B"/>
    <property type="match status" value="1"/>
</dbReference>
<dbReference type="RefSeq" id="WP_067487669.1">
    <property type="nucleotide sequence ID" value="NZ_SNXK01000007.1"/>
</dbReference>
<dbReference type="PRINTS" id="PR00080">
    <property type="entry name" value="SDRFAMILY"/>
</dbReference>
<dbReference type="PANTHER" id="PTHR44196:SF2">
    <property type="entry name" value="SHORT-CHAIN DEHYDROGENASE-RELATED"/>
    <property type="match status" value="1"/>
</dbReference>
<dbReference type="GO" id="GO:0016020">
    <property type="term" value="C:membrane"/>
    <property type="evidence" value="ECO:0007669"/>
    <property type="project" value="TreeGrafter"/>
</dbReference>
<evidence type="ECO:0000256" key="3">
    <source>
        <dbReference type="RuleBase" id="RU000363"/>
    </source>
</evidence>
<dbReference type="InterPro" id="IPR036291">
    <property type="entry name" value="NAD(P)-bd_dom_sf"/>
</dbReference>
<dbReference type="EMBL" id="SNXK01000007">
    <property type="protein sequence ID" value="TDP31924.1"/>
    <property type="molecule type" value="Genomic_DNA"/>
</dbReference>
<organism evidence="4 5">
    <name type="scientific">Nocardia ignorata</name>
    <dbReference type="NCBI Taxonomy" id="145285"/>
    <lineage>
        <taxon>Bacteria</taxon>
        <taxon>Bacillati</taxon>
        <taxon>Actinomycetota</taxon>
        <taxon>Actinomycetes</taxon>
        <taxon>Mycobacteriales</taxon>
        <taxon>Nocardiaceae</taxon>
        <taxon>Nocardia</taxon>
    </lineage>
</organism>
<evidence type="ECO:0000313" key="4">
    <source>
        <dbReference type="EMBL" id="TDP31924.1"/>
    </source>
</evidence>
<dbReference type="GO" id="GO:0016491">
    <property type="term" value="F:oxidoreductase activity"/>
    <property type="evidence" value="ECO:0007669"/>
    <property type="project" value="UniProtKB-KW"/>
</dbReference>
<dbReference type="CDD" id="cd05233">
    <property type="entry name" value="SDR_c"/>
    <property type="match status" value="1"/>
</dbReference>
<evidence type="ECO:0000256" key="1">
    <source>
        <dbReference type="ARBA" id="ARBA00006484"/>
    </source>
</evidence>
<dbReference type="SUPFAM" id="SSF51735">
    <property type="entry name" value="NAD(P)-binding Rossmann-fold domains"/>
    <property type="match status" value="1"/>
</dbReference>
<evidence type="ECO:0000313" key="5">
    <source>
        <dbReference type="Proteomes" id="UP000295087"/>
    </source>
</evidence>
<comment type="similarity">
    <text evidence="1 3">Belongs to the short-chain dehydrogenases/reductases (SDR) family.</text>
</comment>
<protein>
    <recommendedName>
        <fullName evidence="6">Short-subunit dehydrogenase</fullName>
    </recommendedName>
</protein>
<dbReference type="InterPro" id="IPR002347">
    <property type="entry name" value="SDR_fam"/>
</dbReference>
<reference evidence="4 5" key="1">
    <citation type="submission" date="2019-03" db="EMBL/GenBank/DDBJ databases">
        <title>Genomic Encyclopedia of Type Strains, Phase IV (KMG-IV): sequencing the most valuable type-strain genomes for metagenomic binning, comparative biology and taxonomic classification.</title>
        <authorList>
            <person name="Goeker M."/>
        </authorList>
    </citation>
    <scope>NUCLEOTIDE SEQUENCE [LARGE SCALE GENOMIC DNA]</scope>
    <source>
        <strain evidence="4 5">DSM 44496</strain>
    </source>
</reference>
<dbReference type="AlphaFoldDB" id="A0A4R6P2G4"/>
<keyword evidence="2" id="KW-0560">Oxidoreductase</keyword>
<keyword evidence="5" id="KW-1185">Reference proteome</keyword>
<proteinExistence type="inferred from homology"/>
<name>A0A4R6P2G4_NOCIG</name>
<dbReference type="PIRSF" id="PIRSF000126">
    <property type="entry name" value="11-beta-HSD1"/>
    <property type="match status" value="1"/>
</dbReference>
<gene>
    <name evidence="4" type="ORF">DFR75_107149</name>
</gene>
<dbReference type="PRINTS" id="PR00081">
    <property type="entry name" value="GDHRDH"/>
</dbReference>
<evidence type="ECO:0008006" key="6">
    <source>
        <dbReference type="Google" id="ProtNLM"/>
    </source>
</evidence>
<evidence type="ECO:0000256" key="2">
    <source>
        <dbReference type="ARBA" id="ARBA00023002"/>
    </source>
</evidence>